<keyword evidence="5" id="KW-0819">tRNA processing</keyword>
<dbReference type="PANTHER" id="PTHR10631:SF3">
    <property type="entry name" value="TRNA (GUANINE(26)-N(2))-DIMETHYLTRANSFERASE"/>
    <property type="match status" value="1"/>
</dbReference>
<proteinExistence type="predicted"/>
<sequence length="66" mass="7259">MKNTPLKLSYVYQCIDCDSFHLQPIGRTVSKNASIRYLHGFGPVAPQECSDCGKKDNMGGPICSHT</sequence>
<reference evidence="9 10" key="1">
    <citation type="submission" date="2019-12" db="EMBL/GenBank/DDBJ databases">
        <authorList>
            <person name="Alioto T."/>
            <person name="Alioto T."/>
            <person name="Gomez Garrido J."/>
        </authorList>
    </citation>
    <scope>NUCLEOTIDE SEQUENCE [LARGE SCALE GENOMIC DNA]</scope>
</reference>
<comment type="caution">
    <text evidence="9">The sequence shown here is derived from an EMBL/GenBank/DDBJ whole genome shotgun (WGS) entry which is preliminary data.</text>
</comment>
<evidence type="ECO:0000256" key="8">
    <source>
        <dbReference type="ARBA" id="ARBA00051897"/>
    </source>
</evidence>
<evidence type="ECO:0000256" key="2">
    <source>
        <dbReference type="ARBA" id="ARBA00022603"/>
    </source>
</evidence>
<dbReference type="GO" id="GO:0000049">
    <property type="term" value="F:tRNA binding"/>
    <property type="evidence" value="ECO:0007669"/>
    <property type="project" value="UniProtKB-KW"/>
</dbReference>
<evidence type="ECO:0000256" key="4">
    <source>
        <dbReference type="ARBA" id="ARBA00022691"/>
    </source>
</evidence>
<keyword evidence="2" id="KW-0489">Methyltransferase</keyword>
<dbReference type="EMBL" id="CACTIH010000573">
    <property type="protein sequence ID" value="CAA2961590.1"/>
    <property type="molecule type" value="Genomic_DNA"/>
</dbReference>
<evidence type="ECO:0000256" key="3">
    <source>
        <dbReference type="ARBA" id="ARBA00022679"/>
    </source>
</evidence>
<comment type="catalytic activity">
    <reaction evidence="8">
        <text>guanosine(26) in tRNA + 2 S-adenosyl-L-methionine = N(2)-dimethylguanosine(26) in tRNA + 2 S-adenosyl-L-homocysteine + 2 H(+)</text>
        <dbReference type="Rhea" id="RHEA:43140"/>
        <dbReference type="Rhea" id="RHEA-COMP:10359"/>
        <dbReference type="Rhea" id="RHEA-COMP:10360"/>
        <dbReference type="ChEBI" id="CHEBI:15378"/>
        <dbReference type="ChEBI" id="CHEBI:57856"/>
        <dbReference type="ChEBI" id="CHEBI:59789"/>
        <dbReference type="ChEBI" id="CHEBI:74269"/>
        <dbReference type="ChEBI" id="CHEBI:74513"/>
        <dbReference type="EC" id="2.1.1.216"/>
    </reaction>
</comment>
<evidence type="ECO:0000256" key="5">
    <source>
        <dbReference type="ARBA" id="ARBA00022694"/>
    </source>
</evidence>
<keyword evidence="6" id="KW-0694">RNA-binding</keyword>
<dbReference type="AlphaFoldDB" id="A0A8S0Q9Z3"/>
<dbReference type="OrthoDB" id="6349953at2759"/>
<dbReference type="PANTHER" id="PTHR10631">
    <property type="entry name" value="N 2 ,N 2 -DIMETHYLGUANOSINE TRNA METHYLTRANSFERASE"/>
    <property type="match status" value="1"/>
</dbReference>
<evidence type="ECO:0000256" key="6">
    <source>
        <dbReference type="ARBA" id="ARBA00022884"/>
    </source>
</evidence>
<evidence type="ECO:0000256" key="1">
    <source>
        <dbReference type="ARBA" id="ARBA00022555"/>
    </source>
</evidence>
<dbReference type="EC" id="2.1.1.216" evidence="7"/>
<dbReference type="InterPro" id="IPR002905">
    <property type="entry name" value="Trm1"/>
</dbReference>
<dbReference type="GO" id="GO:0005634">
    <property type="term" value="C:nucleus"/>
    <property type="evidence" value="ECO:0007669"/>
    <property type="project" value="TreeGrafter"/>
</dbReference>
<dbReference type="GO" id="GO:0002940">
    <property type="term" value="P:tRNA N2-guanine methylation"/>
    <property type="evidence" value="ECO:0007669"/>
    <property type="project" value="TreeGrafter"/>
</dbReference>
<evidence type="ECO:0000256" key="7">
    <source>
        <dbReference type="ARBA" id="ARBA00039099"/>
    </source>
</evidence>
<keyword evidence="3" id="KW-0808">Transferase</keyword>
<dbReference type="Proteomes" id="UP000594638">
    <property type="component" value="Unassembled WGS sequence"/>
</dbReference>
<evidence type="ECO:0000313" key="9">
    <source>
        <dbReference type="EMBL" id="CAA2961590.1"/>
    </source>
</evidence>
<evidence type="ECO:0000313" key="10">
    <source>
        <dbReference type="Proteomes" id="UP000594638"/>
    </source>
</evidence>
<keyword evidence="1" id="KW-0820">tRNA-binding</keyword>
<accession>A0A8S0Q9Z3</accession>
<organism evidence="9 10">
    <name type="scientific">Olea europaea subsp. europaea</name>
    <dbReference type="NCBI Taxonomy" id="158383"/>
    <lineage>
        <taxon>Eukaryota</taxon>
        <taxon>Viridiplantae</taxon>
        <taxon>Streptophyta</taxon>
        <taxon>Embryophyta</taxon>
        <taxon>Tracheophyta</taxon>
        <taxon>Spermatophyta</taxon>
        <taxon>Magnoliopsida</taxon>
        <taxon>eudicotyledons</taxon>
        <taxon>Gunneridae</taxon>
        <taxon>Pentapetalae</taxon>
        <taxon>asterids</taxon>
        <taxon>lamiids</taxon>
        <taxon>Lamiales</taxon>
        <taxon>Oleaceae</taxon>
        <taxon>Oleeae</taxon>
        <taxon>Olea</taxon>
    </lineage>
</organism>
<dbReference type="Gramene" id="OE9A098730T1">
    <property type="protein sequence ID" value="OE9A098730C1"/>
    <property type="gene ID" value="OE9A098730"/>
</dbReference>
<dbReference type="Gene3D" id="3.40.50.150">
    <property type="entry name" value="Vaccinia Virus protein VP39"/>
    <property type="match status" value="1"/>
</dbReference>
<name>A0A8S0Q9Z3_OLEEU</name>
<keyword evidence="4" id="KW-0949">S-adenosyl-L-methionine</keyword>
<dbReference type="GO" id="GO:0160104">
    <property type="term" value="F:tRNA (guanine(26)-N2)-dimethyltransferase activity"/>
    <property type="evidence" value="ECO:0007669"/>
    <property type="project" value="UniProtKB-EC"/>
</dbReference>
<keyword evidence="10" id="KW-1185">Reference proteome</keyword>
<dbReference type="InterPro" id="IPR029063">
    <property type="entry name" value="SAM-dependent_MTases_sf"/>
</dbReference>
<protein>
    <recommendedName>
        <fullName evidence="7">tRNA (guanine(26)-N(2))-dimethyltransferase</fullName>
        <ecNumber evidence="7">2.1.1.216</ecNumber>
    </recommendedName>
</protein>
<gene>
    <name evidence="9" type="ORF">OLEA9_A098730</name>
</gene>